<feature type="transmembrane region" description="Helical" evidence="1">
    <location>
        <begin position="209"/>
        <end position="227"/>
    </location>
</feature>
<dbReference type="AlphaFoldDB" id="A0A2G4YR71"/>
<dbReference type="Proteomes" id="UP000229730">
    <property type="component" value="Unassembled WGS sequence"/>
</dbReference>
<sequence length="345" mass="38926">MTDEKKITLFEEVTTSLERMQNFDCNLLPRESDLGNLLNFANAVPPAKRLIELYNRLTTTALQDFPTQNLNSIKQQCDSDYQKFSQIIDFDLEANDLTQEMRKSWIGAIEEAYDKTFIILHPFISYSLHRSADFQRLDTESRAAFQKIQDNSAKIQEQLIQHKSEAESILQDIRNTAAEQGITQQAKYFKEESEGHNMSALTWETRTKWLSGIIGVYAIASVFIHKWDFITPHNTFDAVQLIVSKILIFSILVYLLTLSAKNYLNHRHNAVVNKHRQNALMTYKALVDASGDSGAKEAVLIQAASCIFNPQSTGYAASSESSTSGKSFVEIFSKPAIQSATSTST</sequence>
<dbReference type="InParanoid" id="A0A2G4YR71"/>
<keyword evidence="1" id="KW-0812">Transmembrane</keyword>
<dbReference type="OrthoDB" id="5510751at2"/>
<dbReference type="RefSeq" id="WP_099472387.1">
    <property type="nucleotide sequence ID" value="NZ_CP041025.1"/>
</dbReference>
<protein>
    <submittedName>
        <fullName evidence="2">Uncharacterized protein</fullName>
    </submittedName>
</protein>
<evidence type="ECO:0000313" key="3">
    <source>
        <dbReference type="Proteomes" id="UP000229730"/>
    </source>
</evidence>
<reference evidence="2 3" key="1">
    <citation type="submission" date="2017-10" db="EMBL/GenBank/DDBJ databases">
        <title>Frigbacter circumglobatus gen. nov. sp. nov., isolated from sediment cultured in situ.</title>
        <authorList>
            <person name="Zhao Z."/>
        </authorList>
    </citation>
    <scope>NUCLEOTIDE SEQUENCE [LARGE SCALE GENOMIC DNA]</scope>
    <source>
        <strain evidence="2 3">ZYL</strain>
    </source>
</reference>
<name>A0A2G4YR71_9PROT</name>
<feature type="transmembrane region" description="Helical" evidence="1">
    <location>
        <begin position="239"/>
        <end position="258"/>
    </location>
</feature>
<comment type="caution">
    <text evidence="2">The sequence shown here is derived from an EMBL/GenBank/DDBJ whole genome shotgun (WGS) entry which is preliminary data.</text>
</comment>
<evidence type="ECO:0000256" key="1">
    <source>
        <dbReference type="SAM" id="Phobius"/>
    </source>
</evidence>
<accession>A0A2G4YR71</accession>
<proteinExistence type="predicted"/>
<keyword evidence="1" id="KW-0472">Membrane</keyword>
<organism evidence="2 3">
    <name type="scientific">Paremcibacter congregatus</name>
    <dbReference type="NCBI Taxonomy" id="2043170"/>
    <lineage>
        <taxon>Bacteria</taxon>
        <taxon>Pseudomonadati</taxon>
        <taxon>Pseudomonadota</taxon>
        <taxon>Alphaproteobacteria</taxon>
        <taxon>Emcibacterales</taxon>
        <taxon>Emcibacteraceae</taxon>
        <taxon>Paremcibacter</taxon>
    </lineage>
</organism>
<keyword evidence="1" id="KW-1133">Transmembrane helix</keyword>
<gene>
    <name evidence="2" type="ORF">CRD36_08785</name>
</gene>
<dbReference type="EMBL" id="PDEM01000020">
    <property type="protein sequence ID" value="PHZ84815.1"/>
    <property type="molecule type" value="Genomic_DNA"/>
</dbReference>
<keyword evidence="3" id="KW-1185">Reference proteome</keyword>
<evidence type="ECO:0000313" key="2">
    <source>
        <dbReference type="EMBL" id="PHZ84815.1"/>
    </source>
</evidence>